<dbReference type="Proteomes" id="UP001174909">
    <property type="component" value="Unassembled WGS sequence"/>
</dbReference>
<dbReference type="InterPro" id="IPR050342">
    <property type="entry name" value="HMGB"/>
</dbReference>
<evidence type="ECO:0000256" key="6">
    <source>
        <dbReference type="SAM" id="MobiDB-lite"/>
    </source>
</evidence>
<dbReference type="SMART" id="SM00398">
    <property type="entry name" value="HMG"/>
    <property type="match status" value="2"/>
</dbReference>
<evidence type="ECO:0000259" key="7">
    <source>
        <dbReference type="PROSITE" id="PS50118"/>
    </source>
</evidence>
<dbReference type="PRINTS" id="PR00886">
    <property type="entry name" value="HIGHMOBLTY12"/>
</dbReference>
<feature type="region of interest" description="Disordered" evidence="6">
    <location>
        <begin position="71"/>
        <end position="101"/>
    </location>
</feature>
<feature type="region of interest" description="Disordered" evidence="6">
    <location>
        <begin position="131"/>
        <end position="184"/>
    </location>
</feature>
<evidence type="ECO:0000256" key="1">
    <source>
        <dbReference type="ARBA" id="ARBA00004123"/>
    </source>
</evidence>
<feature type="domain" description="HMG box" evidence="7">
    <location>
        <begin position="11"/>
        <end position="79"/>
    </location>
</feature>
<dbReference type="PANTHER" id="PTHR48112">
    <property type="entry name" value="HIGH MOBILITY GROUP PROTEIN DSP1"/>
    <property type="match status" value="1"/>
</dbReference>
<feature type="DNA-binding region" description="HMG box" evidence="5">
    <location>
        <begin position="11"/>
        <end position="79"/>
    </location>
</feature>
<accession>A0AA35T548</accession>
<evidence type="ECO:0000256" key="5">
    <source>
        <dbReference type="PROSITE-ProRule" id="PRU00267"/>
    </source>
</evidence>
<dbReference type="PROSITE" id="PS50118">
    <property type="entry name" value="HMG_BOX_2"/>
    <property type="match status" value="2"/>
</dbReference>
<evidence type="ECO:0000256" key="2">
    <source>
        <dbReference type="ARBA" id="ARBA00008774"/>
    </source>
</evidence>
<keyword evidence="9" id="KW-1185">Reference proteome</keyword>
<proteinExistence type="inferred from homology"/>
<evidence type="ECO:0000313" key="9">
    <source>
        <dbReference type="Proteomes" id="UP001174909"/>
    </source>
</evidence>
<comment type="subcellular location">
    <subcellularLocation>
        <location evidence="1">Nucleus</location>
    </subcellularLocation>
</comment>
<evidence type="ECO:0000313" key="8">
    <source>
        <dbReference type="EMBL" id="CAI8041638.1"/>
    </source>
</evidence>
<reference evidence="8" key="1">
    <citation type="submission" date="2023-03" db="EMBL/GenBank/DDBJ databases">
        <authorList>
            <person name="Steffen K."/>
            <person name="Cardenas P."/>
        </authorList>
    </citation>
    <scope>NUCLEOTIDE SEQUENCE</scope>
</reference>
<keyword evidence="3 5" id="KW-0238">DNA-binding</keyword>
<organism evidence="8 9">
    <name type="scientific">Geodia barretti</name>
    <name type="common">Barrett's horny sponge</name>
    <dbReference type="NCBI Taxonomy" id="519541"/>
    <lineage>
        <taxon>Eukaryota</taxon>
        <taxon>Metazoa</taxon>
        <taxon>Porifera</taxon>
        <taxon>Demospongiae</taxon>
        <taxon>Heteroscleromorpha</taxon>
        <taxon>Tetractinellida</taxon>
        <taxon>Astrophorina</taxon>
        <taxon>Geodiidae</taxon>
        <taxon>Geodia</taxon>
    </lineage>
</organism>
<evidence type="ECO:0000256" key="4">
    <source>
        <dbReference type="ARBA" id="ARBA00023242"/>
    </source>
</evidence>
<feature type="compositionally biased region" description="Acidic residues" evidence="6">
    <location>
        <begin position="170"/>
        <end position="184"/>
    </location>
</feature>
<gene>
    <name evidence="8" type="ORF">GBAR_LOCUS23127</name>
</gene>
<protein>
    <submittedName>
        <fullName evidence="8">High mobility group protein DSP1</fullName>
    </submittedName>
</protein>
<dbReference type="InterPro" id="IPR036910">
    <property type="entry name" value="HMG_box_dom_sf"/>
</dbReference>
<dbReference type="GO" id="GO:0003677">
    <property type="term" value="F:DNA binding"/>
    <property type="evidence" value="ECO:0007669"/>
    <property type="project" value="UniProtKB-UniRule"/>
</dbReference>
<dbReference type="PANTHER" id="PTHR48112:SF32">
    <property type="entry name" value="HIGH MOBILITY GROUP PROTEIN B3"/>
    <property type="match status" value="1"/>
</dbReference>
<keyword evidence="4 5" id="KW-0539">Nucleus</keyword>
<dbReference type="EMBL" id="CASHTH010003197">
    <property type="protein sequence ID" value="CAI8041638.1"/>
    <property type="molecule type" value="Genomic_DNA"/>
</dbReference>
<evidence type="ECO:0000256" key="3">
    <source>
        <dbReference type="ARBA" id="ARBA00023125"/>
    </source>
</evidence>
<dbReference type="AlphaFoldDB" id="A0AA35T548"/>
<dbReference type="Pfam" id="PF09011">
    <property type="entry name" value="HMG_box_2"/>
    <property type="match status" value="1"/>
</dbReference>
<comment type="similarity">
    <text evidence="2">Belongs to the HMGB family.</text>
</comment>
<dbReference type="Pfam" id="PF00505">
    <property type="entry name" value="HMG_box"/>
    <property type="match status" value="1"/>
</dbReference>
<dbReference type="InterPro" id="IPR009071">
    <property type="entry name" value="HMG_box_dom"/>
</dbReference>
<sequence length="184" mass="21237">MPPKNTDPNKPKGRTSAYAFFIKHQRAIYKEQGKSLDFSAFAKDCSDEWKHLGPESKEKFGRLAAEDKKRYDHEMKGYVPPAGATKGGRGRKKKDPNAPKRPLSAFLFFCQDRRPAIKAKNPSYTIGNTAKVLGKDWKGLDEEKRKPFEAKAEKDRQRYEQEKRDYVPAGEDDEEEEEDDEYED</sequence>
<feature type="DNA-binding region" description="HMG box" evidence="5">
    <location>
        <begin position="99"/>
        <end position="167"/>
    </location>
</feature>
<dbReference type="SUPFAM" id="SSF47095">
    <property type="entry name" value="HMG-box"/>
    <property type="match status" value="2"/>
</dbReference>
<dbReference type="Gene3D" id="1.10.30.10">
    <property type="entry name" value="High mobility group box domain"/>
    <property type="match status" value="2"/>
</dbReference>
<feature type="compositionally biased region" description="Basic and acidic residues" evidence="6">
    <location>
        <begin position="133"/>
        <end position="166"/>
    </location>
</feature>
<dbReference type="GO" id="GO:0005634">
    <property type="term" value="C:nucleus"/>
    <property type="evidence" value="ECO:0007669"/>
    <property type="project" value="UniProtKB-SubCell"/>
</dbReference>
<dbReference type="FunFam" id="1.10.30.10:FF:000016">
    <property type="entry name" value="FACT complex subunit SSRP1"/>
    <property type="match status" value="1"/>
</dbReference>
<dbReference type="FunFam" id="1.10.30.10:FF:000073">
    <property type="entry name" value="High mobility group protein 1 homolog"/>
    <property type="match status" value="1"/>
</dbReference>
<feature type="domain" description="HMG box" evidence="7">
    <location>
        <begin position="99"/>
        <end position="167"/>
    </location>
</feature>
<comment type="caution">
    <text evidence="8">The sequence shown here is derived from an EMBL/GenBank/DDBJ whole genome shotgun (WGS) entry which is preliminary data.</text>
</comment>
<name>A0AA35T548_GEOBA</name>